<evidence type="ECO:0000256" key="19">
    <source>
        <dbReference type="ARBA" id="ARBA00029943"/>
    </source>
</evidence>
<keyword evidence="6" id="KW-0540">Nuclease</keyword>
<keyword evidence="8" id="KW-0547">Nucleotide-binding</keyword>
<dbReference type="NCBIfam" id="TIGR02778">
    <property type="entry name" value="ligD_pol"/>
    <property type="match status" value="1"/>
</dbReference>
<evidence type="ECO:0000313" key="24">
    <source>
        <dbReference type="Proteomes" id="UP000199477"/>
    </source>
</evidence>
<evidence type="ECO:0000256" key="16">
    <source>
        <dbReference type="ARBA" id="ARBA00023204"/>
    </source>
</evidence>
<keyword evidence="3" id="KW-0436">Ligase</keyword>
<dbReference type="GO" id="GO:0046872">
    <property type="term" value="F:metal ion binding"/>
    <property type="evidence" value="ECO:0007669"/>
    <property type="project" value="UniProtKB-KW"/>
</dbReference>
<keyword evidence="13" id="KW-0239">DNA-directed DNA polymerase</keyword>
<keyword evidence="18" id="KW-0511">Multifunctional enzyme</keyword>
<protein>
    <recommendedName>
        <fullName evidence="2">DNA ligase (ATP)</fullName>
        <ecNumber evidence="2">6.5.1.1</ecNumber>
    </recommendedName>
    <alternativeName>
        <fullName evidence="19">NHEJ DNA polymerase</fullName>
    </alternativeName>
</protein>
<name>A0A1I1ZQV5_9GAMM</name>
<organism evidence="23 24">
    <name type="scientific">Dyella marensis</name>
    <dbReference type="NCBI Taxonomy" id="500610"/>
    <lineage>
        <taxon>Bacteria</taxon>
        <taxon>Pseudomonadati</taxon>
        <taxon>Pseudomonadota</taxon>
        <taxon>Gammaproteobacteria</taxon>
        <taxon>Lysobacterales</taxon>
        <taxon>Rhodanobacteraceae</taxon>
        <taxon>Dyella</taxon>
    </lineage>
</organism>
<evidence type="ECO:0000313" key="23">
    <source>
        <dbReference type="EMBL" id="SFE34006.1"/>
    </source>
</evidence>
<dbReference type="InterPro" id="IPR012340">
    <property type="entry name" value="NA-bd_OB-fold"/>
</dbReference>
<comment type="catalytic activity">
    <reaction evidence="20">
        <text>ATP + (deoxyribonucleotide)n-3'-hydroxyl + 5'-phospho-(deoxyribonucleotide)m = (deoxyribonucleotide)n+m + AMP + diphosphate.</text>
        <dbReference type="EC" id="6.5.1.1"/>
    </reaction>
</comment>
<evidence type="ECO:0000256" key="15">
    <source>
        <dbReference type="ARBA" id="ARBA00023172"/>
    </source>
</evidence>
<dbReference type="GO" id="GO:0006310">
    <property type="term" value="P:DNA recombination"/>
    <property type="evidence" value="ECO:0007669"/>
    <property type="project" value="UniProtKB-KW"/>
</dbReference>
<dbReference type="SUPFAM" id="SSF56091">
    <property type="entry name" value="DNA ligase/mRNA capping enzyme, catalytic domain"/>
    <property type="match status" value="1"/>
</dbReference>
<dbReference type="RefSeq" id="WP_026636609.1">
    <property type="nucleotide sequence ID" value="NZ_FONH01000002.1"/>
</dbReference>
<dbReference type="Pfam" id="PF13298">
    <property type="entry name" value="LigD_N"/>
    <property type="match status" value="1"/>
</dbReference>
<dbReference type="InterPro" id="IPR014145">
    <property type="entry name" value="LigD_pol_dom"/>
</dbReference>
<keyword evidence="17" id="KW-0464">Manganese</keyword>
<evidence type="ECO:0000256" key="3">
    <source>
        <dbReference type="ARBA" id="ARBA00022598"/>
    </source>
</evidence>
<keyword evidence="16" id="KW-0234">DNA repair</keyword>
<evidence type="ECO:0000256" key="7">
    <source>
        <dbReference type="ARBA" id="ARBA00022723"/>
    </source>
</evidence>
<feature type="domain" description="ATP-dependent DNA ligase family profile" evidence="22">
    <location>
        <begin position="319"/>
        <end position="440"/>
    </location>
</feature>
<dbReference type="GO" id="GO:0003910">
    <property type="term" value="F:DNA ligase (ATP) activity"/>
    <property type="evidence" value="ECO:0007669"/>
    <property type="project" value="UniProtKB-EC"/>
</dbReference>
<evidence type="ECO:0000256" key="11">
    <source>
        <dbReference type="ARBA" id="ARBA00022839"/>
    </source>
</evidence>
<dbReference type="CDD" id="cd07971">
    <property type="entry name" value="OBF_DNA_ligase_LigD"/>
    <property type="match status" value="1"/>
</dbReference>
<evidence type="ECO:0000256" key="4">
    <source>
        <dbReference type="ARBA" id="ARBA00022679"/>
    </source>
</evidence>
<dbReference type="InterPro" id="IPR014146">
    <property type="entry name" value="LigD_ligase_dom"/>
</dbReference>
<reference evidence="24" key="1">
    <citation type="submission" date="2016-10" db="EMBL/GenBank/DDBJ databases">
        <authorList>
            <person name="Varghese N."/>
            <person name="Submissions S."/>
        </authorList>
    </citation>
    <scope>NUCLEOTIDE SEQUENCE [LARGE SCALE GENOMIC DNA]</scope>
    <source>
        <strain evidence="24">UNC178MFTsu3.1</strain>
    </source>
</reference>
<keyword evidence="11" id="KW-0269">Exonuclease</keyword>
<dbReference type="EMBL" id="FONH01000002">
    <property type="protein sequence ID" value="SFE34006.1"/>
    <property type="molecule type" value="Genomic_DNA"/>
</dbReference>
<dbReference type="GO" id="GO:0005524">
    <property type="term" value="F:ATP binding"/>
    <property type="evidence" value="ECO:0007669"/>
    <property type="project" value="UniProtKB-KW"/>
</dbReference>
<dbReference type="PROSITE" id="PS50160">
    <property type="entry name" value="DNA_LIGASE_A3"/>
    <property type="match status" value="1"/>
</dbReference>
<keyword evidence="24" id="KW-1185">Reference proteome</keyword>
<dbReference type="Gene3D" id="3.30.470.30">
    <property type="entry name" value="DNA ligase/mRNA capping enzyme"/>
    <property type="match status" value="1"/>
</dbReference>
<sequence>MKLQEYRRKRNFRQTAEPSPSARAKAGGSIFVVQKHAARRLHYDFRLEIDGVLKSWAVPKEPSFDPSVKRLAVEVEDHPLAYADFEGDIPKGNYGAGHVDCYDRGVWSAEGDVDQQLRKGHLHFTLHGKRLKGSWHLVRGHRKERQPSWFLIKAHDRYSVEEGGEPPSTPTAGKSAKKVAGKKTAAKTAAKTARPRRASTARRSSLATLAKQAAALPGARKAAIAAEFFAPELCRLVEQPPRGESWLHEVKWDGYRLLAAIADGEVTLWSRNRIAWTGRVPAIVHALEMLGLDSARLDGELIAIRHGHSDFGTLQQVLSGESRAPLMYALFDLIHLQGHDLSRVPLRQRKELLQRLLAAAPDTQAQLLFSAHHVGGGERMMGLAEQWKVEGIVSKAADSPYRGGRGDDWRKAKLMESDEFAVVGYTPGKGTREGFGSLLLGRPNAKGGWDFAGRVGTGFGAQQLREIATQLRRHVRKSPPVERDTIDPLLRNATWVAPAVVVEVYFRGYGNHGLLRQPSLKAVRLDKGIGDLGQGDRPAVSTRQRGDKAPARRRISSAKEPAMVTITHPERVIYADLGITKQDVADYYQAVMKSFLPGVAGRPVSVLRCPEGTAGDCFFQKHMMQGLHHVRGARLKEQRGASAIYLCPHDAEAVLELVQFGAIEFHPWGALANDPDHADLMVFDLDPAPDVKWPRVVAAARLVRKLLGQVGLQSFLRVTGGKGLHVVVPLRPACAWPAVKGFAHAFADALARAWPDEFIAQASKSRREGLIFVDYLRNARGSTSIASYSLRARKGAPVAVPVRWEELGKLKGGDAFDIRTAVQRLKRLRKDPWEGFGEIEQGVEDIDAGLLSM</sequence>
<dbReference type="Proteomes" id="UP000199477">
    <property type="component" value="Unassembled WGS sequence"/>
</dbReference>
<dbReference type="PANTHER" id="PTHR42705:SF2">
    <property type="entry name" value="BIFUNCTIONAL NON-HOMOLOGOUS END JOINING PROTEIN LIGD"/>
    <property type="match status" value="1"/>
</dbReference>
<keyword evidence="10" id="KW-0378">Hydrolase</keyword>
<dbReference type="PANTHER" id="PTHR42705">
    <property type="entry name" value="BIFUNCTIONAL NON-HOMOLOGOUS END JOINING PROTEIN LIGD"/>
    <property type="match status" value="1"/>
</dbReference>
<evidence type="ECO:0000256" key="1">
    <source>
        <dbReference type="ARBA" id="ARBA00001936"/>
    </source>
</evidence>
<dbReference type="Pfam" id="PF21686">
    <property type="entry name" value="LigD_Prim-Pol"/>
    <property type="match status" value="1"/>
</dbReference>
<comment type="cofactor">
    <cofactor evidence="1">
        <name>Mn(2+)</name>
        <dbReference type="ChEBI" id="CHEBI:29035"/>
    </cofactor>
</comment>
<proteinExistence type="predicted"/>
<dbReference type="GO" id="GO:0003677">
    <property type="term" value="F:DNA binding"/>
    <property type="evidence" value="ECO:0007669"/>
    <property type="project" value="UniProtKB-KW"/>
</dbReference>
<evidence type="ECO:0000256" key="21">
    <source>
        <dbReference type="SAM" id="MobiDB-lite"/>
    </source>
</evidence>
<evidence type="ECO:0000256" key="10">
    <source>
        <dbReference type="ARBA" id="ARBA00022801"/>
    </source>
</evidence>
<keyword evidence="7" id="KW-0479">Metal-binding</keyword>
<keyword evidence="14" id="KW-0238">DNA-binding</keyword>
<keyword evidence="12" id="KW-0067">ATP-binding</keyword>
<keyword evidence="9" id="KW-0227">DNA damage</keyword>
<accession>A0A1I1ZQV5</accession>
<dbReference type="InterPro" id="IPR052171">
    <property type="entry name" value="NHEJ_LigD"/>
</dbReference>
<evidence type="ECO:0000256" key="13">
    <source>
        <dbReference type="ARBA" id="ARBA00022932"/>
    </source>
</evidence>
<dbReference type="NCBIfam" id="TIGR02779">
    <property type="entry name" value="NHEJ_ligase_lig"/>
    <property type="match status" value="1"/>
</dbReference>
<dbReference type="SUPFAM" id="SSF50249">
    <property type="entry name" value="Nucleic acid-binding proteins"/>
    <property type="match status" value="1"/>
</dbReference>
<dbReference type="Gene3D" id="2.40.50.140">
    <property type="entry name" value="Nucleic acid-binding proteins"/>
    <property type="match status" value="1"/>
</dbReference>
<evidence type="ECO:0000256" key="5">
    <source>
        <dbReference type="ARBA" id="ARBA00022695"/>
    </source>
</evidence>
<evidence type="ECO:0000256" key="12">
    <source>
        <dbReference type="ARBA" id="ARBA00022840"/>
    </source>
</evidence>
<dbReference type="NCBIfam" id="TIGR02777">
    <property type="entry name" value="LigD_PE_dom"/>
    <property type="match status" value="1"/>
</dbReference>
<dbReference type="STRING" id="500610.SAMN02799615_00788"/>
<evidence type="ECO:0000259" key="22">
    <source>
        <dbReference type="PROSITE" id="PS50160"/>
    </source>
</evidence>
<keyword evidence="15" id="KW-0233">DNA recombination</keyword>
<dbReference type="Pfam" id="PF04679">
    <property type="entry name" value="DNA_ligase_A_C"/>
    <property type="match status" value="1"/>
</dbReference>
<dbReference type="NCBIfam" id="TIGR02776">
    <property type="entry name" value="NHEJ_ligase_prk"/>
    <property type="match status" value="1"/>
</dbReference>
<evidence type="ECO:0000256" key="14">
    <source>
        <dbReference type="ARBA" id="ARBA00023125"/>
    </source>
</evidence>
<dbReference type="InterPro" id="IPR012310">
    <property type="entry name" value="DNA_ligase_ATP-dep_cent"/>
</dbReference>
<feature type="region of interest" description="Disordered" evidence="21">
    <location>
        <begin position="1"/>
        <end position="25"/>
    </location>
</feature>
<dbReference type="GO" id="GO:0004527">
    <property type="term" value="F:exonuclease activity"/>
    <property type="evidence" value="ECO:0007669"/>
    <property type="project" value="UniProtKB-KW"/>
</dbReference>
<dbReference type="CDD" id="cd04862">
    <property type="entry name" value="PaeLigD_Pol_like"/>
    <property type="match status" value="1"/>
</dbReference>
<feature type="region of interest" description="Disordered" evidence="21">
    <location>
        <begin position="533"/>
        <end position="556"/>
    </location>
</feature>
<dbReference type="NCBIfam" id="NF004628">
    <property type="entry name" value="PRK05972.1"/>
    <property type="match status" value="1"/>
</dbReference>
<evidence type="ECO:0000256" key="20">
    <source>
        <dbReference type="ARBA" id="ARBA00034003"/>
    </source>
</evidence>
<gene>
    <name evidence="23" type="ORF">SAMN02799615_00788</name>
</gene>
<dbReference type="GO" id="GO:0003887">
    <property type="term" value="F:DNA-directed DNA polymerase activity"/>
    <property type="evidence" value="ECO:0007669"/>
    <property type="project" value="UniProtKB-KW"/>
</dbReference>
<evidence type="ECO:0000256" key="9">
    <source>
        <dbReference type="ARBA" id="ARBA00022763"/>
    </source>
</evidence>
<dbReference type="InterPro" id="IPR012309">
    <property type="entry name" value="DNA_ligase_ATP-dep_C"/>
</dbReference>
<dbReference type="InterPro" id="IPR033651">
    <property type="entry name" value="PaeLigD_Pol-like"/>
</dbReference>
<dbReference type="EC" id="6.5.1.1" evidence="2"/>
<dbReference type="Pfam" id="PF01068">
    <property type="entry name" value="DNA_ligase_A_M"/>
    <property type="match status" value="1"/>
</dbReference>
<feature type="compositionally biased region" description="Basic residues" evidence="21">
    <location>
        <begin position="175"/>
        <end position="185"/>
    </location>
</feature>
<dbReference type="Gene3D" id="3.90.920.10">
    <property type="entry name" value="DNA primase, PRIM domain"/>
    <property type="match status" value="1"/>
</dbReference>
<keyword evidence="5" id="KW-0548">Nucleotidyltransferase</keyword>
<keyword evidence="4" id="KW-0808">Transferase</keyword>
<dbReference type="AlphaFoldDB" id="A0A1I1ZQV5"/>
<feature type="region of interest" description="Disordered" evidence="21">
    <location>
        <begin position="160"/>
        <end position="202"/>
    </location>
</feature>
<dbReference type="InterPro" id="IPR014143">
    <property type="entry name" value="NHEJ_ligase_prk"/>
</dbReference>
<evidence type="ECO:0000256" key="6">
    <source>
        <dbReference type="ARBA" id="ARBA00022722"/>
    </source>
</evidence>
<dbReference type="CDD" id="cd07906">
    <property type="entry name" value="Adenylation_DNA_ligase_LigD_LigC"/>
    <property type="match status" value="1"/>
</dbReference>
<dbReference type="Gene3D" id="3.30.1490.70">
    <property type="match status" value="1"/>
</dbReference>
<evidence type="ECO:0000256" key="8">
    <source>
        <dbReference type="ARBA" id="ARBA00022741"/>
    </source>
</evidence>
<evidence type="ECO:0000256" key="18">
    <source>
        <dbReference type="ARBA" id="ARBA00023268"/>
    </source>
</evidence>
<evidence type="ECO:0000256" key="17">
    <source>
        <dbReference type="ARBA" id="ARBA00023211"/>
    </source>
</evidence>
<dbReference type="InterPro" id="IPR014144">
    <property type="entry name" value="LigD_PE_domain"/>
</dbReference>
<dbReference type="GO" id="GO:0006281">
    <property type="term" value="P:DNA repair"/>
    <property type="evidence" value="ECO:0007669"/>
    <property type="project" value="UniProtKB-KW"/>
</dbReference>
<evidence type="ECO:0000256" key="2">
    <source>
        <dbReference type="ARBA" id="ARBA00012727"/>
    </source>
</evidence>